<reference evidence="1 2" key="1">
    <citation type="submission" date="2023-06" db="EMBL/GenBank/DDBJ databases">
        <title>Five Gram-positive bacteria isolated from mangrove sediments in Shenzhen, Guangdong, China.</title>
        <authorList>
            <person name="Yu S."/>
            <person name="Zheng W."/>
            <person name="Huang Y."/>
        </authorList>
    </citation>
    <scope>NUCLEOTIDE SEQUENCE [LARGE SCALE GENOMIC DNA]</scope>
    <source>
        <strain evidence="1 2">SaN35-3</strain>
    </source>
</reference>
<dbReference type="InterPro" id="IPR052750">
    <property type="entry name" value="GH18_Chitinase"/>
</dbReference>
<dbReference type="PANTHER" id="PTHR42976">
    <property type="entry name" value="BIFUNCTIONAL CHITINASE/LYSOZYME-RELATED"/>
    <property type="match status" value="1"/>
</dbReference>
<dbReference type="EMBL" id="CP129013">
    <property type="protein sequence ID" value="WLR42067.1"/>
    <property type="molecule type" value="Genomic_DNA"/>
</dbReference>
<dbReference type="PANTHER" id="PTHR42976:SF1">
    <property type="entry name" value="GH18 DOMAIN-CONTAINING PROTEIN-RELATED"/>
    <property type="match status" value="1"/>
</dbReference>
<evidence type="ECO:0000313" key="2">
    <source>
        <dbReference type="Proteomes" id="UP001197974"/>
    </source>
</evidence>
<name>A0ABY9JRM8_9BACI</name>
<keyword evidence="2" id="KW-1185">Reference proteome</keyword>
<dbReference type="InterPro" id="IPR017853">
    <property type="entry name" value="GH"/>
</dbReference>
<accession>A0ABY9JRM8</accession>
<evidence type="ECO:0000313" key="1">
    <source>
        <dbReference type="EMBL" id="WLR42067.1"/>
    </source>
</evidence>
<organism evidence="1 2">
    <name type="scientific">Bacillus carboniphilus</name>
    <dbReference type="NCBI Taxonomy" id="86663"/>
    <lineage>
        <taxon>Bacteria</taxon>
        <taxon>Bacillati</taxon>
        <taxon>Bacillota</taxon>
        <taxon>Bacilli</taxon>
        <taxon>Bacillales</taxon>
        <taxon>Bacillaceae</taxon>
        <taxon>Bacillus</taxon>
    </lineage>
</organism>
<dbReference type="Gene3D" id="3.20.20.80">
    <property type="entry name" value="Glycosidases"/>
    <property type="match status" value="1"/>
</dbReference>
<dbReference type="RefSeq" id="WP_226540460.1">
    <property type="nucleotide sequence ID" value="NZ_CP129013.1"/>
</dbReference>
<evidence type="ECO:0008006" key="3">
    <source>
        <dbReference type="Google" id="ProtNLM"/>
    </source>
</evidence>
<gene>
    <name evidence="1" type="ORF">LC087_15025</name>
</gene>
<protein>
    <recommendedName>
        <fullName evidence="3">GH18 domain-containing protein</fullName>
    </recommendedName>
</protein>
<sequence length="425" mass="47638">MSSCCTNFTKFTLPENIQAMLEKVYFIELETLLFKNAQYLMIINNRNNRKYFVQVLNEDMAYFVNLRRLNTTENTGIFITSSSFAIERPERVARKICQLLVQDQKELITDTYPPGLSAEITCTLPVEVGTGKFPWPDNVYAPYVGTTCWPYVDLRDISDNTGVLYFILGFVVADSATDCTPGWATFFDICNVPQILGIEEIRSRGGDVSPSFGGQANTPIWTCASNAVSLAGCYRDIVDLYDFRRLDFDIEGAWVADTEGNERNAEALRILQLELLEEGIEIEIWLTLPVATFGLTADGCALVQTYIDAEVDITGVNAMTMDFVPVEEDMGGASIEALLGLFEQLSDLYPDKTSEEIWQMIGATPLFGENDIPDEDFNLEDAQDILEFAESVNMRLLSGWSINIDVGGFDNEYSEIFNQFTSSDE</sequence>
<dbReference type="Proteomes" id="UP001197974">
    <property type="component" value="Chromosome"/>
</dbReference>
<dbReference type="SUPFAM" id="SSF51445">
    <property type="entry name" value="(Trans)glycosidases"/>
    <property type="match status" value="1"/>
</dbReference>
<proteinExistence type="predicted"/>